<reference evidence="2 3" key="1">
    <citation type="journal article" date="2020" name="Nature">
        <title>Six reference-quality genomes reveal evolution of bat adaptations.</title>
        <authorList>
            <person name="Jebb D."/>
            <person name="Huang Z."/>
            <person name="Pippel M."/>
            <person name="Hughes G.M."/>
            <person name="Lavrichenko K."/>
            <person name="Devanna P."/>
            <person name="Winkler S."/>
            <person name="Jermiin L.S."/>
            <person name="Skirmuntt E.C."/>
            <person name="Katzourakis A."/>
            <person name="Burkitt-Gray L."/>
            <person name="Ray D.A."/>
            <person name="Sullivan K.A.M."/>
            <person name="Roscito J.G."/>
            <person name="Kirilenko B.M."/>
            <person name="Davalos L.M."/>
            <person name="Corthals A.P."/>
            <person name="Power M.L."/>
            <person name="Jones G."/>
            <person name="Ransome R.D."/>
            <person name="Dechmann D.K.N."/>
            <person name="Locatelli A.G."/>
            <person name="Puechmaille S.J."/>
            <person name="Fedrigo O."/>
            <person name="Jarvis E.D."/>
            <person name="Hiller M."/>
            <person name="Vernes S.C."/>
            <person name="Myers E.W."/>
            <person name="Teeling E.C."/>
        </authorList>
    </citation>
    <scope>NUCLEOTIDE SEQUENCE [LARGE SCALE GENOMIC DNA]</scope>
    <source>
        <strain evidence="2">MMyoMyo1</strain>
        <tissue evidence="2">Flight muscle</tissue>
    </source>
</reference>
<evidence type="ECO:0000313" key="2">
    <source>
        <dbReference type="EMBL" id="KAF6349685.1"/>
    </source>
</evidence>
<comment type="caution">
    <text evidence="2">The sequence shown here is derived from an EMBL/GenBank/DDBJ whole genome shotgun (WGS) entry which is preliminary data.</text>
</comment>
<evidence type="ECO:0000313" key="3">
    <source>
        <dbReference type="Proteomes" id="UP000527355"/>
    </source>
</evidence>
<organism evidence="2 3">
    <name type="scientific">Myotis myotis</name>
    <name type="common">Greater mouse-eared bat</name>
    <name type="synonym">Vespertilio myotis</name>
    <dbReference type="NCBI Taxonomy" id="51298"/>
    <lineage>
        <taxon>Eukaryota</taxon>
        <taxon>Metazoa</taxon>
        <taxon>Chordata</taxon>
        <taxon>Craniata</taxon>
        <taxon>Vertebrata</taxon>
        <taxon>Euteleostomi</taxon>
        <taxon>Mammalia</taxon>
        <taxon>Eutheria</taxon>
        <taxon>Laurasiatheria</taxon>
        <taxon>Chiroptera</taxon>
        <taxon>Yangochiroptera</taxon>
        <taxon>Vespertilionidae</taxon>
        <taxon>Myotis</taxon>
    </lineage>
</organism>
<accession>A0A7J7XJ12</accession>
<proteinExistence type="predicted"/>
<name>A0A7J7XJ12_MYOMY</name>
<keyword evidence="3" id="KW-1185">Reference proteome</keyword>
<dbReference type="EMBL" id="JABWUV010000006">
    <property type="protein sequence ID" value="KAF6349685.1"/>
    <property type="molecule type" value="Genomic_DNA"/>
</dbReference>
<sequence length="95" mass="10911">MDQKQQTLQTRKRNLSALRKSPKSPKTVFIIRNSQKGRTYRLGAEQIWTAFLGKDRVRRLPRMIPVPPLQMGMKTPLRQPAPSPSRSTLPSGWQS</sequence>
<dbReference type="Proteomes" id="UP000527355">
    <property type="component" value="Unassembled WGS sequence"/>
</dbReference>
<evidence type="ECO:0000256" key="1">
    <source>
        <dbReference type="SAM" id="MobiDB-lite"/>
    </source>
</evidence>
<feature type="region of interest" description="Disordered" evidence="1">
    <location>
        <begin position="65"/>
        <end position="95"/>
    </location>
</feature>
<gene>
    <name evidence="2" type="ORF">mMyoMyo1_015214</name>
</gene>
<feature type="compositionally biased region" description="Polar residues" evidence="1">
    <location>
        <begin position="84"/>
        <end position="95"/>
    </location>
</feature>
<dbReference type="AlphaFoldDB" id="A0A7J7XJ12"/>
<protein>
    <submittedName>
        <fullName evidence="2">PIN2 (TERF1) interacting telomerase inhibitor 1</fullName>
    </submittedName>
</protein>
<feature type="region of interest" description="Disordered" evidence="1">
    <location>
        <begin position="1"/>
        <end position="25"/>
    </location>
</feature>